<dbReference type="Proteomes" id="UP000011885">
    <property type="component" value="Unassembled WGS sequence"/>
</dbReference>
<accession>M5U651</accession>
<keyword evidence="3" id="KW-0812">Transmembrane</keyword>
<evidence type="ECO:0000313" key="6">
    <source>
        <dbReference type="Proteomes" id="UP000011885"/>
    </source>
</evidence>
<dbReference type="PANTHER" id="PTHR30576">
    <property type="entry name" value="COLANIC BIOSYNTHESIS UDP-GLUCOSE LIPID CARRIER TRANSFERASE"/>
    <property type="match status" value="1"/>
</dbReference>
<proteinExistence type="inferred from homology"/>
<reference evidence="5 6" key="1">
    <citation type="journal article" date="2013" name="Mar. Genomics">
        <title>Expression of sulfatases in Rhodopirellula baltica and the diversity of sulfatases in the genus Rhodopirellula.</title>
        <authorList>
            <person name="Wegner C.E."/>
            <person name="Richter-Heitmann T."/>
            <person name="Klindworth A."/>
            <person name="Klockow C."/>
            <person name="Richter M."/>
            <person name="Achstetter T."/>
            <person name="Glockner F.O."/>
            <person name="Harder J."/>
        </authorList>
    </citation>
    <scope>NUCLEOTIDE SEQUENCE [LARGE SCALE GENOMIC DNA]</scope>
    <source>
        <strain evidence="5 6">SM41</strain>
    </source>
</reference>
<evidence type="ECO:0000313" key="5">
    <source>
        <dbReference type="EMBL" id="EMI56930.1"/>
    </source>
</evidence>
<keyword evidence="6" id="KW-1185">Reference proteome</keyword>
<protein>
    <submittedName>
        <fullName evidence="5">Undecaprenyl-phosphate galactosephosphotransferase</fullName>
    </submittedName>
</protein>
<comment type="similarity">
    <text evidence="1">Belongs to the bacterial sugar transferase family.</text>
</comment>
<sequence length="357" mass="40002">MNRTAEQTGAHPLAGHTRHQHRITQQSHTHPQEKGMSAGSLSSRGKHHSHLDGEHASWRNTGQNDSVGEDDIDSIARQSPQFYRLHCPERCKVFFQRKYFVDRALGGLMLFFASPFIAALYLLVRFTSRGPGFYRQERVGLNGQTFDIIKLRSMVVDAEKPGKPQWACKNDPRVNCVGQMLRKLHLDELPQLWNVCRGDMSLVGPRPERPQICDDLAKEIDGYYQRIAVKPGVTGLAQINLPPDESIADVRRKQILDLHYIENASLWLDARMMMATALRLIGLKGVIVTRLMCLDRLDLVKDACIEEDGDRILPPSVVCLQSAPIASCEDSEQFQAAFAFAGAGEIPPSSGAVRRPR</sequence>
<dbReference type="GO" id="GO:0016780">
    <property type="term" value="F:phosphotransferase activity, for other substituted phosphate groups"/>
    <property type="evidence" value="ECO:0007669"/>
    <property type="project" value="TreeGrafter"/>
</dbReference>
<evidence type="ECO:0000256" key="3">
    <source>
        <dbReference type="SAM" id="Phobius"/>
    </source>
</evidence>
<keyword evidence="5" id="KW-0808">Transferase</keyword>
<gene>
    <name evidence="5" type="ORF">RSSM_01611</name>
</gene>
<dbReference type="PANTHER" id="PTHR30576:SF0">
    <property type="entry name" value="UNDECAPRENYL-PHOSPHATE N-ACETYLGALACTOSAMINYL 1-PHOSPHATE TRANSFERASE-RELATED"/>
    <property type="match status" value="1"/>
</dbReference>
<evidence type="ECO:0000256" key="2">
    <source>
        <dbReference type="SAM" id="MobiDB-lite"/>
    </source>
</evidence>
<organism evidence="5 6">
    <name type="scientific">Rhodopirellula sallentina SM41</name>
    <dbReference type="NCBI Taxonomy" id="1263870"/>
    <lineage>
        <taxon>Bacteria</taxon>
        <taxon>Pseudomonadati</taxon>
        <taxon>Planctomycetota</taxon>
        <taxon>Planctomycetia</taxon>
        <taxon>Pirellulales</taxon>
        <taxon>Pirellulaceae</taxon>
        <taxon>Rhodopirellula</taxon>
    </lineage>
</organism>
<dbReference type="Pfam" id="PF02397">
    <property type="entry name" value="Bac_transf"/>
    <property type="match status" value="1"/>
</dbReference>
<evidence type="ECO:0000256" key="1">
    <source>
        <dbReference type="ARBA" id="ARBA00006464"/>
    </source>
</evidence>
<dbReference type="RefSeq" id="WP_008676158.1">
    <property type="nucleotide sequence ID" value="NZ_ANOH01000117.1"/>
</dbReference>
<keyword evidence="3" id="KW-0472">Membrane</keyword>
<dbReference type="EMBL" id="ANOH01000117">
    <property type="protein sequence ID" value="EMI56930.1"/>
    <property type="molecule type" value="Genomic_DNA"/>
</dbReference>
<dbReference type="PATRIC" id="fig|1263870.3.peg.1724"/>
<name>M5U651_9BACT</name>
<evidence type="ECO:0000259" key="4">
    <source>
        <dbReference type="Pfam" id="PF02397"/>
    </source>
</evidence>
<dbReference type="InterPro" id="IPR003362">
    <property type="entry name" value="Bact_transf"/>
</dbReference>
<comment type="caution">
    <text evidence="5">The sequence shown here is derived from an EMBL/GenBank/DDBJ whole genome shotgun (WGS) entry which is preliminary data.</text>
</comment>
<feature type="domain" description="Bacterial sugar transferase" evidence="4">
    <location>
        <begin position="98"/>
        <end position="280"/>
    </location>
</feature>
<feature type="region of interest" description="Disordered" evidence="2">
    <location>
        <begin position="1"/>
        <end position="71"/>
    </location>
</feature>
<keyword evidence="3" id="KW-1133">Transmembrane helix</keyword>
<dbReference type="AlphaFoldDB" id="M5U651"/>
<feature type="transmembrane region" description="Helical" evidence="3">
    <location>
        <begin position="104"/>
        <end position="124"/>
    </location>
</feature>